<dbReference type="Gene3D" id="1.10.10.410">
    <property type="match status" value="1"/>
</dbReference>
<dbReference type="InterPro" id="IPR042184">
    <property type="entry name" value="YqeY/Aim41_N"/>
</dbReference>
<comment type="caution">
    <text evidence="1">The sequence shown here is derived from an EMBL/GenBank/DDBJ whole genome shotgun (WGS) entry which is preliminary data.</text>
</comment>
<dbReference type="EMBL" id="LNQE01000358">
    <property type="protein sequence ID" value="KUG27150.1"/>
    <property type="molecule type" value="Genomic_DNA"/>
</dbReference>
<dbReference type="InterPro" id="IPR019004">
    <property type="entry name" value="YqeY/Aim41"/>
</dbReference>
<dbReference type="InterPro" id="IPR003789">
    <property type="entry name" value="Asn/Gln_tRNA_amidoTrase-B-like"/>
</dbReference>
<dbReference type="SUPFAM" id="SSF89095">
    <property type="entry name" value="GatB/YqeY motif"/>
    <property type="match status" value="1"/>
</dbReference>
<dbReference type="PANTHER" id="PTHR28055">
    <property type="entry name" value="ALTERED INHERITANCE OF MITOCHONDRIA PROTEIN 41, MITOCHONDRIAL"/>
    <property type="match status" value="1"/>
</dbReference>
<name>A0A0W8G2E3_9ZZZZ</name>
<evidence type="ECO:0000313" key="1">
    <source>
        <dbReference type="EMBL" id="KUG27150.1"/>
    </source>
</evidence>
<dbReference type="GO" id="GO:0016884">
    <property type="term" value="F:carbon-nitrogen ligase activity, with glutamine as amido-N-donor"/>
    <property type="evidence" value="ECO:0007669"/>
    <property type="project" value="InterPro"/>
</dbReference>
<protein>
    <submittedName>
        <fullName evidence="1">Transamidase gatb domain protein</fullName>
    </submittedName>
</protein>
<organism evidence="1">
    <name type="scientific">hydrocarbon metagenome</name>
    <dbReference type="NCBI Taxonomy" id="938273"/>
    <lineage>
        <taxon>unclassified sequences</taxon>
        <taxon>metagenomes</taxon>
        <taxon>ecological metagenomes</taxon>
    </lineage>
</organism>
<proteinExistence type="predicted"/>
<reference evidence="1" key="1">
    <citation type="journal article" date="2015" name="Proc. Natl. Acad. Sci. U.S.A.">
        <title>Networks of energetic and metabolic interactions define dynamics in microbial communities.</title>
        <authorList>
            <person name="Embree M."/>
            <person name="Liu J.K."/>
            <person name="Al-Bassam M.M."/>
            <person name="Zengler K."/>
        </authorList>
    </citation>
    <scope>NUCLEOTIDE SEQUENCE</scope>
</reference>
<dbReference type="PANTHER" id="PTHR28055:SF1">
    <property type="entry name" value="ALTERED INHERITANCE OF MITOCHONDRIA PROTEIN 41, MITOCHONDRIAL"/>
    <property type="match status" value="1"/>
</dbReference>
<gene>
    <name evidence="1" type="ORF">ASZ90_002997</name>
</gene>
<dbReference type="Gene3D" id="1.10.1510.10">
    <property type="entry name" value="Uncharacterised protein YqeY/AIM41 PF09424, N-terminal domain"/>
    <property type="match status" value="1"/>
</dbReference>
<accession>A0A0W8G2E3</accession>
<sequence>MNLTDRIEKDYLAAYKARDEVRLSVLRMLKAAAKNRQVELMRPLSDDELAEVLVRQAKQRRESIEQFGRAGRDDLRAREERELSVLVEYLPAPLTEDELIREVDQAIAELGAQSVKDMGRVVSAVLAKHKGRADGKRVSDMARSRLSR</sequence>
<dbReference type="InterPro" id="IPR023168">
    <property type="entry name" value="GatB_Yqey_C_2"/>
</dbReference>
<dbReference type="AlphaFoldDB" id="A0A0W8G2E3"/>
<dbReference type="Pfam" id="PF09424">
    <property type="entry name" value="YqeY"/>
    <property type="match status" value="1"/>
</dbReference>